<evidence type="ECO:0000313" key="2">
    <source>
        <dbReference type="Proteomes" id="UP000070513"/>
    </source>
</evidence>
<reference evidence="1 2" key="2">
    <citation type="journal article" date="2016" name="Genome Announc.">
        <title>Draft Genome Sequence of a Biocontrol Rhizobacterium, Chryseobacterium kwangjuense Strain KJ1R5, Isolated from Pepper (Capsicum annuum).</title>
        <authorList>
            <person name="Jeong J.J."/>
            <person name="Park H."/>
            <person name="Park B.H."/>
            <person name="Mannaa M."/>
            <person name="Sang M.K."/>
            <person name="Choi I.G."/>
            <person name="Kim K.D."/>
        </authorList>
    </citation>
    <scope>NUCLEOTIDE SEQUENCE [LARGE SCALE GENOMIC DNA]</scope>
    <source>
        <strain evidence="1 2">KJ1R5</strain>
    </source>
</reference>
<proteinExistence type="predicted"/>
<evidence type="ECO:0000313" key="1">
    <source>
        <dbReference type="EMBL" id="KXH81150.1"/>
    </source>
</evidence>
<dbReference type="EMBL" id="LPUR01000016">
    <property type="protein sequence ID" value="KXH81150.1"/>
    <property type="molecule type" value="Genomic_DNA"/>
</dbReference>
<reference evidence="2" key="1">
    <citation type="submission" date="2015-12" db="EMBL/GenBank/DDBJ databases">
        <title>Genome sequence of a biocontrol rhizobacterium Chryseobacterium kwangjuense strain KJ1R5 isolated from pepper (Capsicum annuum L.).</title>
        <authorList>
            <person name="Jeong J.-J."/>
            <person name="Park H."/>
            <person name="Mannaa M."/>
            <person name="Sang M.K."/>
            <person name="Choi I.-G."/>
            <person name="Kim K.D."/>
        </authorList>
    </citation>
    <scope>NUCLEOTIDE SEQUENCE [LARGE SCALE GENOMIC DNA]</scope>
    <source>
        <strain evidence="2">KJ1R5</strain>
    </source>
</reference>
<organism evidence="1 2">
    <name type="scientific">Chryseobacterium kwangjuense</name>
    <dbReference type="NCBI Taxonomy" id="267125"/>
    <lineage>
        <taxon>Bacteria</taxon>
        <taxon>Pseudomonadati</taxon>
        <taxon>Bacteroidota</taxon>
        <taxon>Flavobacteriia</taxon>
        <taxon>Flavobacteriales</taxon>
        <taxon>Weeksellaceae</taxon>
        <taxon>Chryseobacterium group</taxon>
        <taxon>Chryseobacterium</taxon>
    </lineage>
</organism>
<gene>
    <name evidence="1" type="ORF">AU378_15620</name>
</gene>
<protein>
    <submittedName>
        <fullName evidence="1">Uncharacterized protein</fullName>
    </submittedName>
</protein>
<comment type="caution">
    <text evidence="1">The sequence shown here is derived from an EMBL/GenBank/DDBJ whole genome shotgun (WGS) entry which is preliminary data.</text>
</comment>
<dbReference type="Proteomes" id="UP000070513">
    <property type="component" value="Unassembled WGS sequence"/>
</dbReference>
<name>A0A135W888_9FLAO</name>
<dbReference type="AlphaFoldDB" id="A0A135W888"/>
<sequence>MLKINNMKNYIIILILILILQICFCNFVNSQVINDYSGVYKIKGSEQRLELNSKGSYILYNPESFGHLATDFCKYSSKGQWRTISSDVIDLTSENYYLKQDGFKYDLKKESKLSQDSVYIDIIVPKDFENIATPEFDLLFNYKTSKRIRSVSNRIKLSKQDYSLMKVKNQLTLNLMFNAKGERFFNNRLNYNILQDYPLDVDKFNYFTISVPNFNQCFFDFEPYYHSYIYVKDKKTLMWKGEEWIKQ</sequence>
<accession>A0A135W888</accession>